<sequence>MTLNGNTATQNGEMHPTAPCNPLSIDVQPDIDHFIWSGFRGTNFYCLHGRAPAISGGAAAGKMVMEYRESVVKVVCCIQGNTRITVRQSLSSEVSAHGHNLYFVTANTPVVIEWPYQEPQELLIIDLHLDLFTKYFPLHHRTFAALNGSISRQHPVALSDAGLPLSPEISALVFDIIYCKRRDFSKTYYLKAKIIELLLLQAEQRWESDTVYHHQPLRDDEVHRVYQVRDILHNEPAANHTLLSLAHRVGTNDATLKKHFKQVLGTTVFHYLTAHRMQLAKKMLLEENEKVASVAQRVGYKHGTHFTAAFKKYFGYLPTQIKTWLICILWDPIELLWLVI</sequence>
<reference evidence="5 6" key="1">
    <citation type="submission" date="2017-02" db="EMBL/GenBank/DDBJ databases">
        <authorList>
            <person name="Peterson S.W."/>
        </authorList>
    </citation>
    <scope>NUCLEOTIDE SEQUENCE [LARGE SCALE GENOMIC DNA]</scope>
    <source>
        <strain evidence="5 6">DSM 22899</strain>
    </source>
</reference>
<proteinExistence type="predicted"/>
<dbReference type="PRINTS" id="PR00032">
    <property type="entry name" value="HTHARAC"/>
</dbReference>
<dbReference type="STRING" id="623280.SAMN05660226_00864"/>
<dbReference type="RefSeq" id="WP_079715592.1">
    <property type="nucleotide sequence ID" value="NZ_FUYS01000002.1"/>
</dbReference>
<keyword evidence="2 5" id="KW-0238">DNA-binding</keyword>
<dbReference type="PANTHER" id="PTHR47893:SF1">
    <property type="entry name" value="REGULATORY PROTEIN PCHR"/>
    <property type="match status" value="1"/>
</dbReference>
<dbReference type="InterPro" id="IPR018062">
    <property type="entry name" value="HTH_AraC-typ_CS"/>
</dbReference>
<dbReference type="SMART" id="SM00342">
    <property type="entry name" value="HTH_ARAC"/>
    <property type="match status" value="1"/>
</dbReference>
<dbReference type="AlphaFoldDB" id="A0A1T5ALC2"/>
<keyword evidence="1" id="KW-0805">Transcription regulation</keyword>
<dbReference type="InterPro" id="IPR018060">
    <property type="entry name" value="HTH_AraC"/>
</dbReference>
<evidence type="ECO:0000256" key="2">
    <source>
        <dbReference type="ARBA" id="ARBA00023125"/>
    </source>
</evidence>
<dbReference type="GO" id="GO:0003700">
    <property type="term" value="F:DNA-binding transcription factor activity"/>
    <property type="evidence" value="ECO:0007669"/>
    <property type="project" value="InterPro"/>
</dbReference>
<name>A0A1T5ALC2_9SPHI</name>
<gene>
    <name evidence="5" type="ORF">SAMN05660226_00864</name>
</gene>
<dbReference type="GO" id="GO:0043565">
    <property type="term" value="F:sequence-specific DNA binding"/>
    <property type="evidence" value="ECO:0007669"/>
    <property type="project" value="InterPro"/>
</dbReference>
<dbReference type="InterPro" id="IPR020449">
    <property type="entry name" value="Tscrpt_reg_AraC-type_HTH"/>
</dbReference>
<accession>A0A1T5ALC2</accession>
<dbReference type="InterPro" id="IPR053142">
    <property type="entry name" value="PchR_regulatory_protein"/>
</dbReference>
<dbReference type="Pfam" id="PF12833">
    <property type="entry name" value="HTH_18"/>
    <property type="match status" value="1"/>
</dbReference>
<evidence type="ECO:0000256" key="3">
    <source>
        <dbReference type="ARBA" id="ARBA00023163"/>
    </source>
</evidence>
<feature type="domain" description="HTH araC/xylS-type" evidence="4">
    <location>
        <begin position="226"/>
        <end position="324"/>
    </location>
</feature>
<dbReference type="PROSITE" id="PS01124">
    <property type="entry name" value="HTH_ARAC_FAMILY_2"/>
    <property type="match status" value="1"/>
</dbReference>
<dbReference type="OrthoDB" id="799767at2"/>
<keyword evidence="6" id="KW-1185">Reference proteome</keyword>
<evidence type="ECO:0000259" key="4">
    <source>
        <dbReference type="PROSITE" id="PS01124"/>
    </source>
</evidence>
<dbReference type="Gene3D" id="1.10.10.60">
    <property type="entry name" value="Homeodomain-like"/>
    <property type="match status" value="2"/>
</dbReference>
<evidence type="ECO:0000256" key="1">
    <source>
        <dbReference type="ARBA" id="ARBA00023015"/>
    </source>
</evidence>
<keyword evidence="3" id="KW-0804">Transcription</keyword>
<dbReference type="EMBL" id="FUYS01000002">
    <property type="protein sequence ID" value="SKB35597.1"/>
    <property type="molecule type" value="Genomic_DNA"/>
</dbReference>
<evidence type="ECO:0000313" key="6">
    <source>
        <dbReference type="Proteomes" id="UP000190541"/>
    </source>
</evidence>
<protein>
    <submittedName>
        <fullName evidence="5">AraC-type DNA-binding protein</fullName>
    </submittedName>
</protein>
<dbReference type="PROSITE" id="PS00041">
    <property type="entry name" value="HTH_ARAC_FAMILY_1"/>
    <property type="match status" value="1"/>
</dbReference>
<dbReference type="Proteomes" id="UP000190541">
    <property type="component" value="Unassembled WGS sequence"/>
</dbReference>
<dbReference type="SUPFAM" id="SSF46689">
    <property type="entry name" value="Homeodomain-like"/>
    <property type="match status" value="2"/>
</dbReference>
<dbReference type="PANTHER" id="PTHR47893">
    <property type="entry name" value="REGULATORY PROTEIN PCHR"/>
    <property type="match status" value="1"/>
</dbReference>
<dbReference type="InterPro" id="IPR009057">
    <property type="entry name" value="Homeodomain-like_sf"/>
</dbReference>
<organism evidence="5 6">
    <name type="scientific">Parapedobacter luteus</name>
    <dbReference type="NCBI Taxonomy" id="623280"/>
    <lineage>
        <taxon>Bacteria</taxon>
        <taxon>Pseudomonadati</taxon>
        <taxon>Bacteroidota</taxon>
        <taxon>Sphingobacteriia</taxon>
        <taxon>Sphingobacteriales</taxon>
        <taxon>Sphingobacteriaceae</taxon>
        <taxon>Parapedobacter</taxon>
    </lineage>
</organism>
<evidence type="ECO:0000313" key="5">
    <source>
        <dbReference type="EMBL" id="SKB35597.1"/>
    </source>
</evidence>